<dbReference type="AlphaFoldDB" id="A0A5E4PW61"/>
<proteinExistence type="predicted"/>
<evidence type="ECO:0000256" key="1">
    <source>
        <dbReference type="SAM" id="MobiDB-lite"/>
    </source>
</evidence>
<name>A0A5E4PW61_9NEOP</name>
<accession>A0A5E4PW61</accession>
<dbReference type="Proteomes" id="UP000324832">
    <property type="component" value="Unassembled WGS sequence"/>
</dbReference>
<gene>
    <name evidence="2" type="ORF">LSINAPIS_LOCUS2729</name>
</gene>
<organism evidence="2 3">
    <name type="scientific">Leptidea sinapis</name>
    <dbReference type="NCBI Taxonomy" id="189913"/>
    <lineage>
        <taxon>Eukaryota</taxon>
        <taxon>Metazoa</taxon>
        <taxon>Ecdysozoa</taxon>
        <taxon>Arthropoda</taxon>
        <taxon>Hexapoda</taxon>
        <taxon>Insecta</taxon>
        <taxon>Pterygota</taxon>
        <taxon>Neoptera</taxon>
        <taxon>Endopterygota</taxon>
        <taxon>Lepidoptera</taxon>
        <taxon>Glossata</taxon>
        <taxon>Ditrysia</taxon>
        <taxon>Papilionoidea</taxon>
        <taxon>Pieridae</taxon>
        <taxon>Dismorphiinae</taxon>
        <taxon>Leptidea</taxon>
    </lineage>
</organism>
<reference evidence="2 3" key="1">
    <citation type="submission" date="2017-07" db="EMBL/GenBank/DDBJ databases">
        <authorList>
            <person name="Talla V."/>
            <person name="Backstrom N."/>
        </authorList>
    </citation>
    <scope>NUCLEOTIDE SEQUENCE [LARGE SCALE GENOMIC DNA]</scope>
</reference>
<evidence type="ECO:0000313" key="3">
    <source>
        <dbReference type="Proteomes" id="UP000324832"/>
    </source>
</evidence>
<evidence type="ECO:0000313" key="2">
    <source>
        <dbReference type="EMBL" id="VVC89662.1"/>
    </source>
</evidence>
<feature type="region of interest" description="Disordered" evidence="1">
    <location>
        <begin position="1"/>
        <end position="41"/>
    </location>
</feature>
<dbReference type="EMBL" id="FZQP02000593">
    <property type="protein sequence ID" value="VVC89662.1"/>
    <property type="molecule type" value="Genomic_DNA"/>
</dbReference>
<sequence length="132" mass="14317">MASSNGRDSAKGTASIDSLKVSSKNTSKHASSESVLSKKDKECLQMQECKKKLLAMEPQVIIRDENVVLRSPPQKKIVMPPTINPEAINETVPADNLASLAHPTQLATHRPLAVSTLSIRARFVDNEGETGR</sequence>
<feature type="compositionally biased region" description="Polar residues" evidence="1">
    <location>
        <begin position="20"/>
        <end position="35"/>
    </location>
</feature>
<protein>
    <submittedName>
        <fullName evidence="2">Uncharacterized protein</fullName>
    </submittedName>
</protein>
<keyword evidence="3" id="KW-1185">Reference proteome</keyword>